<dbReference type="InterPro" id="IPR051132">
    <property type="entry name" value="3-5_Exonuclease_domain"/>
</dbReference>
<evidence type="ECO:0000259" key="10">
    <source>
        <dbReference type="Pfam" id="PF01612"/>
    </source>
</evidence>
<keyword evidence="3" id="KW-0479">Metal-binding</keyword>
<dbReference type="InterPro" id="IPR002562">
    <property type="entry name" value="3'-5'_exonuclease_dom"/>
</dbReference>
<dbReference type="GO" id="GO:0005634">
    <property type="term" value="C:nucleus"/>
    <property type="evidence" value="ECO:0007669"/>
    <property type="project" value="UniProtKB-SubCell"/>
</dbReference>
<keyword evidence="5" id="KW-0269">Exonuclease</keyword>
<evidence type="ECO:0000313" key="11">
    <source>
        <dbReference type="EMBL" id="GJJ09458.1"/>
    </source>
</evidence>
<dbReference type="CDD" id="cd06141">
    <property type="entry name" value="WRN_exo"/>
    <property type="match status" value="1"/>
</dbReference>
<dbReference type="GO" id="GO:0046872">
    <property type="term" value="F:metal ion binding"/>
    <property type="evidence" value="ECO:0007669"/>
    <property type="project" value="UniProtKB-KW"/>
</dbReference>
<dbReference type="Gene3D" id="3.30.420.10">
    <property type="entry name" value="Ribonuclease H-like superfamily/Ribonuclease H"/>
    <property type="match status" value="1"/>
</dbReference>
<comment type="caution">
    <text evidence="11">The sequence shown here is derived from an EMBL/GenBank/DDBJ whole genome shotgun (WGS) entry which is preliminary data.</text>
</comment>
<evidence type="ECO:0000256" key="6">
    <source>
        <dbReference type="ARBA" id="ARBA00022842"/>
    </source>
</evidence>
<evidence type="ECO:0000256" key="9">
    <source>
        <dbReference type="ARBA" id="ARBA00042761"/>
    </source>
</evidence>
<dbReference type="GO" id="GO:0003676">
    <property type="term" value="F:nucleic acid binding"/>
    <property type="evidence" value="ECO:0007669"/>
    <property type="project" value="InterPro"/>
</dbReference>
<evidence type="ECO:0000256" key="3">
    <source>
        <dbReference type="ARBA" id="ARBA00022723"/>
    </source>
</evidence>
<evidence type="ECO:0000256" key="4">
    <source>
        <dbReference type="ARBA" id="ARBA00022801"/>
    </source>
</evidence>
<dbReference type="PANTHER" id="PTHR13620:SF109">
    <property type="entry name" value="3'-5' EXONUCLEASE"/>
    <property type="match status" value="1"/>
</dbReference>
<dbReference type="Pfam" id="PF01612">
    <property type="entry name" value="DNA_pol_A_exo1"/>
    <property type="match status" value="1"/>
</dbReference>
<organism evidence="11 12">
    <name type="scientific">Clathrus columnatus</name>
    <dbReference type="NCBI Taxonomy" id="1419009"/>
    <lineage>
        <taxon>Eukaryota</taxon>
        <taxon>Fungi</taxon>
        <taxon>Dikarya</taxon>
        <taxon>Basidiomycota</taxon>
        <taxon>Agaricomycotina</taxon>
        <taxon>Agaricomycetes</taxon>
        <taxon>Phallomycetidae</taxon>
        <taxon>Phallales</taxon>
        <taxon>Clathraceae</taxon>
        <taxon>Clathrus</taxon>
    </lineage>
</organism>
<evidence type="ECO:0000313" key="12">
    <source>
        <dbReference type="Proteomes" id="UP001050691"/>
    </source>
</evidence>
<dbReference type="GO" id="GO:0008408">
    <property type="term" value="F:3'-5' exonuclease activity"/>
    <property type="evidence" value="ECO:0007669"/>
    <property type="project" value="InterPro"/>
</dbReference>
<gene>
    <name evidence="11" type="ORF">Clacol_003681</name>
</gene>
<keyword evidence="12" id="KW-1185">Reference proteome</keyword>
<reference evidence="11" key="1">
    <citation type="submission" date="2021-10" db="EMBL/GenBank/DDBJ databases">
        <title>De novo Genome Assembly of Clathrus columnatus (Basidiomycota, Fungi) Using Illumina and Nanopore Sequence Data.</title>
        <authorList>
            <person name="Ogiso-Tanaka E."/>
            <person name="Itagaki H."/>
            <person name="Hosoya T."/>
            <person name="Hosaka K."/>
        </authorList>
    </citation>
    <scope>NUCLEOTIDE SEQUENCE</scope>
    <source>
        <strain evidence="11">MO-923</strain>
    </source>
</reference>
<evidence type="ECO:0000256" key="7">
    <source>
        <dbReference type="ARBA" id="ARBA00023242"/>
    </source>
</evidence>
<accession>A0AAV5A8D3</accession>
<dbReference type="AlphaFoldDB" id="A0AAV5A8D3"/>
<evidence type="ECO:0000256" key="5">
    <source>
        <dbReference type="ARBA" id="ARBA00022839"/>
    </source>
</evidence>
<dbReference type="EMBL" id="BPWL01000004">
    <property type="protein sequence ID" value="GJJ09458.1"/>
    <property type="molecule type" value="Genomic_DNA"/>
</dbReference>
<dbReference type="PANTHER" id="PTHR13620">
    <property type="entry name" value="3-5 EXONUCLEASE"/>
    <property type="match status" value="1"/>
</dbReference>
<dbReference type="InterPro" id="IPR036397">
    <property type="entry name" value="RNaseH_sf"/>
</dbReference>
<proteinExistence type="predicted"/>
<comment type="subcellular location">
    <subcellularLocation>
        <location evidence="1">Nucleus</location>
    </subcellularLocation>
</comment>
<name>A0AAV5A8D3_9AGAM</name>
<evidence type="ECO:0000256" key="2">
    <source>
        <dbReference type="ARBA" id="ARBA00022722"/>
    </source>
</evidence>
<keyword evidence="6" id="KW-0460">Magnesium</keyword>
<keyword evidence="2" id="KW-0540">Nuclease</keyword>
<evidence type="ECO:0000256" key="1">
    <source>
        <dbReference type="ARBA" id="ARBA00004123"/>
    </source>
</evidence>
<evidence type="ECO:0000256" key="8">
    <source>
        <dbReference type="ARBA" id="ARBA00040531"/>
    </source>
</evidence>
<sequence length="135" mass="14928">MSEFPSEIRKLLEDPSIVKAGVGILGDASKLRADFGVNVTSCLDLSCLAKLIDPQWSTCKGPIGLARLMKAYEGQELKKPKSLVRSNWERFLTQAQQDYAANDAIAGLSILRKLDTILISKTPPPNKAEYLFNFE</sequence>
<keyword evidence="4" id="KW-0378">Hydrolase</keyword>
<feature type="domain" description="3'-5' exonuclease" evidence="10">
    <location>
        <begin position="8"/>
        <end position="118"/>
    </location>
</feature>
<dbReference type="Proteomes" id="UP001050691">
    <property type="component" value="Unassembled WGS sequence"/>
</dbReference>
<protein>
    <recommendedName>
        <fullName evidence="8">3'-5' exonuclease</fullName>
    </recommendedName>
    <alternativeName>
        <fullName evidence="9">Werner Syndrome-like exonuclease</fullName>
    </alternativeName>
</protein>
<dbReference type="GO" id="GO:0006139">
    <property type="term" value="P:nucleobase-containing compound metabolic process"/>
    <property type="evidence" value="ECO:0007669"/>
    <property type="project" value="InterPro"/>
</dbReference>
<dbReference type="InterPro" id="IPR012337">
    <property type="entry name" value="RNaseH-like_sf"/>
</dbReference>
<dbReference type="SUPFAM" id="SSF53098">
    <property type="entry name" value="Ribonuclease H-like"/>
    <property type="match status" value="1"/>
</dbReference>
<keyword evidence="7" id="KW-0539">Nucleus</keyword>